<dbReference type="AlphaFoldDB" id="A0A0X1KQL9"/>
<keyword evidence="7" id="KW-0975">Bacterial flagellum</keyword>
<keyword evidence="9" id="KW-0969">Cilium</keyword>
<gene>
    <name evidence="9" type="ORF">AJ81_04625</name>
</gene>
<evidence type="ECO:0000313" key="10">
    <source>
        <dbReference type="Proteomes" id="UP000077469"/>
    </source>
</evidence>
<protein>
    <submittedName>
        <fullName evidence="9">Flagellar L-ring protein FlgH</fullName>
    </submittedName>
</protein>
<keyword evidence="6" id="KW-0472">Membrane</keyword>
<dbReference type="GO" id="GO:0071973">
    <property type="term" value="P:bacterial-type flagellum-dependent cell motility"/>
    <property type="evidence" value="ECO:0007669"/>
    <property type="project" value="InterPro"/>
</dbReference>
<evidence type="ECO:0000256" key="6">
    <source>
        <dbReference type="ARBA" id="ARBA00023136"/>
    </source>
</evidence>
<evidence type="ECO:0000256" key="5">
    <source>
        <dbReference type="ARBA" id="ARBA00022729"/>
    </source>
</evidence>
<dbReference type="GO" id="GO:0009427">
    <property type="term" value="C:bacterial-type flagellum basal body, distal rod, L ring"/>
    <property type="evidence" value="ECO:0007669"/>
    <property type="project" value="InterPro"/>
</dbReference>
<dbReference type="GO" id="GO:0003774">
    <property type="term" value="F:cytoskeletal motor activity"/>
    <property type="evidence" value="ECO:0007669"/>
    <property type="project" value="InterPro"/>
</dbReference>
<dbReference type="PRINTS" id="PR01008">
    <property type="entry name" value="FLGLRINGFLGH"/>
</dbReference>
<dbReference type="Pfam" id="PF02107">
    <property type="entry name" value="FlgH"/>
    <property type="match status" value="1"/>
</dbReference>
<dbReference type="PATRIC" id="fig|1123384.7.peg.907"/>
<reference evidence="9 10" key="1">
    <citation type="submission" date="2014-01" db="EMBL/GenBank/DDBJ databases">
        <title>Genome sequencing of Thermotog hypogea.</title>
        <authorList>
            <person name="Zhang X."/>
            <person name="Alvare G."/>
            <person name="Fristensky B."/>
            <person name="Chen L."/>
            <person name="Suen T."/>
            <person name="Chen Q."/>
            <person name="Ma K."/>
        </authorList>
    </citation>
    <scope>NUCLEOTIDE SEQUENCE [LARGE SCALE GENOMIC DNA]</scope>
    <source>
        <strain evidence="9 10">DSM 11164</strain>
    </source>
</reference>
<keyword evidence="9" id="KW-0966">Cell projection</keyword>
<proteinExistence type="inferred from homology"/>
<accession>A0A0X1KQL9</accession>
<sequence length="197" mass="21923">MRRFLIFALMLFTAIILATSLWNSSTNTQFRYIISDRKASRVGDIVTIVVRESPQFSTSLSTESLEKALMNLITGTVKGITNFDLSKFIPINNNTNIDRSAKTSTNVIMTMSAVVVAIENGNFVIEGNRQLKVGNQLSEVTIRGTVRPDDIAANNTIDSSKIANCQIWVNGQLVFRQKPDEESWLDAFLSAIARFLL</sequence>
<dbReference type="EMBL" id="CP007141">
    <property type="protein sequence ID" value="AJC73608.1"/>
    <property type="molecule type" value="Genomic_DNA"/>
</dbReference>
<keyword evidence="5" id="KW-0732">Signal</keyword>
<dbReference type="PaxDb" id="1123384-AJ81_04625"/>
<keyword evidence="8" id="KW-0998">Cell outer membrane</keyword>
<dbReference type="Proteomes" id="UP000077469">
    <property type="component" value="Chromosome"/>
</dbReference>
<evidence type="ECO:0000256" key="2">
    <source>
        <dbReference type="ARBA" id="ARBA00004117"/>
    </source>
</evidence>
<dbReference type="OrthoDB" id="37468at2"/>
<comment type="similarity">
    <text evidence="4">Belongs to the FlgH family.</text>
</comment>
<dbReference type="GO" id="GO:0009279">
    <property type="term" value="C:cell outer membrane"/>
    <property type="evidence" value="ECO:0007669"/>
    <property type="project" value="UniProtKB-SubCell"/>
</dbReference>
<evidence type="ECO:0000256" key="1">
    <source>
        <dbReference type="ARBA" id="ARBA00002591"/>
    </source>
</evidence>
<evidence type="ECO:0000256" key="4">
    <source>
        <dbReference type="ARBA" id="ARBA00006929"/>
    </source>
</evidence>
<evidence type="ECO:0000256" key="8">
    <source>
        <dbReference type="ARBA" id="ARBA00023237"/>
    </source>
</evidence>
<organism evidence="9 10">
    <name type="scientific">Pseudothermotoga hypogea DSM 11164 = NBRC 106472</name>
    <dbReference type="NCBI Taxonomy" id="1123384"/>
    <lineage>
        <taxon>Bacteria</taxon>
        <taxon>Thermotogati</taxon>
        <taxon>Thermotogota</taxon>
        <taxon>Thermotogae</taxon>
        <taxon>Thermotogales</taxon>
        <taxon>Thermotogaceae</taxon>
        <taxon>Pseudothermotoga</taxon>
    </lineage>
</organism>
<evidence type="ECO:0000256" key="3">
    <source>
        <dbReference type="ARBA" id="ARBA00004442"/>
    </source>
</evidence>
<dbReference type="InterPro" id="IPR000527">
    <property type="entry name" value="Flag_Lring"/>
</dbReference>
<comment type="subcellular location">
    <subcellularLocation>
        <location evidence="2">Bacterial flagellum basal body</location>
    </subcellularLocation>
    <subcellularLocation>
        <location evidence="3">Cell outer membrane</location>
    </subcellularLocation>
</comment>
<name>A0A0X1KQL9_9THEM</name>
<comment type="function">
    <text evidence="1">Assembles around the rod to form the L-ring and probably protects the motor/basal body from shearing forces during rotation.</text>
</comment>
<dbReference type="PANTHER" id="PTHR34933">
    <property type="entry name" value="FLAGELLAR L-RING PROTEIN"/>
    <property type="match status" value="1"/>
</dbReference>
<evidence type="ECO:0000313" key="9">
    <source>
        <dbReference type="EMBL" id="AJC73608.1"/>
    </source>
</evidence>
<keyword evidence="10" id="KW-1185">Reference proteome</keyword>
<dbReference type="STRING" id="1123384.AJ81_04625"/>
<evidence type="ECO:0000256" key="7">
    <source>
        <dbReference type="ARBA" id="ARBA00023143"/>
    </source>
</evidence>
<keyword evidence="9" id="KW-0282">Flagellum</keyword>
<dbReference type="RefSeq" id="WP_031504841.1">
    <property type="nucleotide sequence ID" value="NC_022795.1"/>
</dbReference>
<dbReference type="KEGG" id="phy:AJ81_04625"/>
<dbReference type="PANTHER" id="PTHR34933:SF1">
    <property type="entry name" value="FLAGELLAR L-RING PROTEIN"/>
    <property type="match status" value="1"/>
</dbReference>